<evidence type="ECO:0000256" key="6">
    <source>
        <dbReference type="ARBA" id="ARBA00022842"/>
    </source>
</evidence>
<evidence type="ECO:0000256" key="5">
    <source>
        <dbReference type="ARBA" id="ARBA00022801"/>
    </source>
</evidence>
<evidence type="ECO:0000256" key="7">
    <source>
        <dbReference type="ARBA" id="ARBA00023277"/>
    </source>
</evidence>
<dbReference type="InterPro" id="IPR023079">
    <property type="entry name" value="SBPase"/>
</dbReference>
<dbReference type="Gene3D" id="3.30.540.10">
    <property type="entry name" value="Fructose-1,6-Bisphosphatase, subunit A, domain 1"/>
    <property type="match status" value="1"/>
</dbReference>
<evidence type="ECO:0000256" key="1">
    <source>
        <dbReference type="ARBA" id="ARBA00001946"/>
    </source>
</evidence>
<dbReference type="InterPro" id="IPR020548">
    <property type="entry name" value="Fructose_bisphosphatase_AS"/>
</dbReference>
<evidence type="ECO:0000256" key="2">
    <source>
        <dbReference type="ARBA" id="ARBA00005215"/>
    </source>
</evidence>
<comment type="similarity">
    <text evidence="3">Belongs to the FBPase class 1 family.</text>
</comment>
<keyword evidence="7" id="KW-0119">Carbohydrate metabolism</keyword>
<dbReference type="GO" id="GO:0006000">
    <property type="term" value="P:fructose metabolic process"/>
    <property type="evidence" value="ECO:0007669"/>
    <property type="project" value="TreeGrafter"/>
</dbReference>
<evidence type="ECO:0000259" key="9">
    <source>
        <dbReference type="Pfam" id="PF00316"/>
    </source>
</evidence>
<protein>
    <submittedName>
        <fullName evidence="11">Sedoheptulose-1,7-bisphosphatase</fullName>
    </submittedName>
</protein>
<dbReference type="Proteomes" id="UP001321749">
    <property type="component" value="Unassembled WGS sequence"/>
</dbReference>
<dbReference type="Pfam" id="PF18913">
    <property type="entry name" value="FBPase_C"/>
    <property type="match status" value="1"/>
</dbReference>
<dbReference type="SUPFAM" id="SSF56655">
    <property type="entry name" value="Carbohydrate phosphatase"/>
    <property type="match status" value="1"/>
</dbReference>
<keyword evidence="6" id="KW-0460">Magnesium</keyword>
<dbReference type="InterPro" id="IPR033391">
    <property type="entry name" value="FBPase_N"/>
</dbReference>
<proteinExistence type="inferred from homology"/>
<reference evidence="11" key="1">
    <citation type="journal article" date="2023" name="Mol. Phylogenet. Evol.">
        <title>Genome-scale phylogeny and comparative genomics of the fungal order Sordariales.</title>
        <authorList>
            <person name="Hensen N."/>
            <person name="Bonometti L."/>
            <person name="Westerberg I."/>
            <person name="Brannstrom I.O."/>
            <person name="Guillou S."/>
            <person name="Cros-Aarteil S."/>
            <person name="Calhoun S."/>
            <person name="Haridas S."/>
            <person name="Kuo A."/>
            <person name="Mondo S."/>
            <person name="Pangilinan J."/>
            <person name="Riley R."/>
            <person name="LaButti K."/>
            <person name="Andreopoulos B."/>
            <person name="Lipzen A."/>
            <person name="Chen C."/>
            <person name="Yan M."/>
            <person name="Daum C."/>
            <person name="Ng V."/>
            <person name="Clum A."/>
            <person name="Steindorff A."/>
            <person name="Ohm R.A."/>
            <person name="Martin F."/>
            <person name="Silar P."/>
            <person name="Natvig D.O."/>
            <person name="Lalanne C."/>
            <person name="Gautier V."/>
            <person name="Ament-Velasquez S.L."/>
            <person name="Kruys A."/>
            <person name="Hutchinson M.I."/>
            <person name="Powell A.J."/>
            <person name="Barry K."/>
            <person name="Miller A.N."/>
            <person name="Grigoriev I.V."/>
            <person name="Debuchy R."/>
            <person name="Gladieux P."/>
            <person name="Hiltunen Thoren M."/>
            <person name="Johannesson H."/>
        </authorList>
    </citation>
    <scope>NUCLEOTIDE SEQUENCE</scope>
    <source>
        <strain evidence="11">PSN324</strain>
    </source>
</reference>
<dbReference type="PANTHER" id="PTHR11556:SF35">
    <property type="entry name" value="SEDOHEPTULOSE-1,7-BISPHOSPHATASE, CHLOROPLASTIC"/>
    <property type="match status" value="1"/>
</dbReference>
<dbReference type="InterPro" id="IPR000146">
    <property type="entry name" value="FBPase_class-1"/>
</dbReference>
<keyword evidence="12" id="KW-1185">Reference proteome</keyword>
<evidence type="ECO:0000259" key="10">
    <source>
        <dbReference type="Pfam" id="PF18913"/>
    </source>
</evidence>
<evidence type="ECO:0000313" key="12">
    <source>
        <dbReference type="Proteomes" id="UP001321749"/>
    </source>
</evidence>
<name>A0AAV9HLI0_9PEZI</name>
<keyword evidence="4" id="KW-0479">Metal-binding</keyword>
<dbReference type="GO" id="GO:0006094">
    <property type="term" value="P:gluconeogenesis"/>
    <property type="evidence" value="ECO:0007669"/>
    <property type="project" value="TreeGrafter"/>
</dbReference>
<evidence type="ECO:0000313" key="11">
    <source>
        <dbReference type="EMBL" id="KAK4460914.1"/>
    </source>
</evidence>
<dbReference type="GO" id="GO:0042132">
    <property type="term" value="F:fructose 1,6-bisphosphate 1-phosphatase activity"/>
    <property type="evidence" value="ECO:0007669"/>
    <property type="project" value="TreeGrafter"/>
</dbReference>
<dbReference type="PRINTS" id="PR01958">
    <property type="entry name" value="S17BPHPHTASE"/>
</dbReference>
<feature type="domain" description="Fructose-1-6-bisphosphatase class 1 C-terminal" evidence="10">
    <location>
        <begin position="229"/>
        <end position="351"/>
    </location>
</feature>
<organism evidence="11 12">
    <name type="scientific">Cladorrhinum samala</name>
    <dbReference type="NCBI Taxonomy" id="585594"/>
    <lineage>
        <taxon>Eukaryota</taxon>
        <taxon>Fungi</taxon>
        <taxon>Dikarya</taxon>
        <taxon>Ascomycota</taxon>
        <taxon>Pezizomycotina</taxon>
        <taxon>Sordariomycetes</taxon>
        <taxon>Sordariomycetidae</taxon>
        <taxon>Sordariales</taxon>
        <taxon>Podosporaceae</taxon>
        <taxon>Cladorrhinum</taxon>
    </lineage>
</organism>
<dbReference type="AlphaFoldDB" id="A0AAV9HLI0"/>
<dbReference type="Gene3D" id="3.40.190.80">
    <property type="match status" value="1"/>
</dbReference>
<feature type="region of interest" description="Disordered" evidence="8">
    <location>
        <begin position="98"/>
        <end position="119"/>
    </location>
</feature>
<comment type="pathway">
    <text evidence="2">Carbohydrate biosynthesis; Calvin cycle.</text>
</comment>
<dbReference type="GO" id="GO:0005986">
    <property type="term" value="P:sucrose biosynthetic process"/>
    <property type="evidence" value="ECO:0007669"/>
    <property type="project" value="TreeGrafter"/>
</dbReference>
<dbReference type="PANTHER" id="PTHR11556">
    <property type="entry name" value="FRUCTOSE-1,6-BISPHOSPHATASE-RELATED"/>
    <property type="match status" value="1"/>
</dbReference>
<accession>A0AAV9HLI0</accession>
<dbReference type="EMBL" id="MU865002">
    <property type="protein sequence ID" value="KAK4460914.1"/>
    <property type="molecule type" value="Genomic_DNA"/>
</dbReference>
<evidence type="ECO:0000256" key="3">
    <source>
        <dbReference type="ARBA" id="ARBA00010941"/>
    </source>
</evidence>
<dbReference type="InterPro" id="IPR044015">
    <property type="entry name" value="FBPase_C_dom"/>
</dbReference>
<dbReference type="GO" id="GO:0046872">
    <property type="term" value="F:metal ion binding"/>
    <property type="evidence" value="ECO:0007669"/>
    <property type="project" value="UniProtKB-KW"/>
</dbReference>
<comment type="cofactor">
    <cofactor evidence="1">
        <name>Mg(2+)</name>
        <dbReference type="ChEBI" id="CHEBI:18420"/>
    </cofactor>
</comment>
<sequence>MSGTTGPVPSFAGYQSVIGHLQSALPHNGTRTSLITSIIPSLLHSIAQIAQILRDSHVISAQGTANSFGDDQLNVDVLAENAIRAAIQHYCPSVITASSEEHPAETPVPGDHHGPDPSTSEQYTLAFDPLDGSSIIPSNWAVGTIIGLWDGTTALNQAPATKQVAAILGVYGPRTTAVLAIRLPGSASKGICLELALATSSPGGSGGHTETWTVSNPNLSLATSSSGPKTRYFSPANLRAASSDPAYSSLISGYIQHEYTLRYSGGLVPDLVHALVKGHGIYLSPVTPNHKAKLRRLYELLPVALVMECAGGKAVDEKDGTAILEREVKGEDERGGIVCGTEAEVEKAMEVLLGKGSE</sequence>
<dbReference type="GO" id="GO:0006002">
    <property type="term" value="P:fructose 6-phosphate metabolic process"/>
    <property type="evidence" value="ECO:0007669"/>
    <property type="project" value="TreeGrafter"/>
</dbReference>
<feature type="domain" description="Fructose-1-6-bisphosphatase class I N-terminal" evidence="9">
    <location>
        <begin position="35"/>
        <end position="182"/>
    </location>
</feature>
<reference evidence="11" key="2">
    <citation type="submission" date="2023-06" db="EMBL/GenBank/DDBJ databases">
        <authorList>
            <consortium name="Lawrence Berkeley National Laboratory"/>
            <person name="Mondo S.J."/>
            <person name="Hensen N."/>
            <person name="Bonometti L."/>
            <person name="Westerberg I."/>
            <person name="Brannstrom I.O."/>
            <person name="Guillou S."/>
            <person name="Cros-Aarteil S."/>
            <person name="Calhoun S."/>
            <person name="Haridas S."/>
            <person name="Kuo A."/>
            <person name="Pangilinan J."/>
            <person name="Riley R."/>
            <person name="Labutti K."/>
            <person name="Andreopoulos B."/>
            <person name="Lipzen A."/>
            <person name="Chen C."/>
            <person name="Yanf M."/>
            <person name="Daum C."/>
            <person name="Ng V."/>
            <person name="Clum A."/>
            <person name="Steindorff A."/>
            <person name="Ohm R."/>
            <person name="Martin F."/>
            <person name="Silar P."/>
            <person name="Natvig D."/>
            <person name="Lalanne C."/>
            <person name="Gautier V."/>
            <person name="Ament-Velasquez S.L."/>
            <person name="Kruys A."/>
            <person name="Hutchinson M.I."/>
            <person name="Powell A.J."/>
            <person name="Barry K."/>
            <person name="Miller A.N."/>
            <person name="Grigoriev I.V."/>
            <person name="Debuchy R."/>
            <person name="Gladieux P."/>
            <person name="Thoren M.H."/>
            <person name="Johannesson H."/>
        </authorList>
    </citation>
    <scope>NUCLEOTIDE SEQUENCE</scope>
    <source>
        <strain evidence="11">PSN324</strain>
    </source>
</reference>
<evidence type="ECO:0000256" key="8">
    <source>
        <dbReference type="SAM" id="MobiDB-lite"/>
    </source>
</evidence>
<dbReference type="GO" id="GO:0030388">
    <property type="term" value="P:fructose 1,6-bisphosphate metabolic process"/>
    <property type="evidence" value="ECO:0007669"/>
    <property type="project" value="TreeGrafter"/>
</dbReference>
<comment type="caution">
    <text evidence="11">The sequence shown here is derived from an EMBL/GenBank/DDBJ whole genome shotgun (WGS) entry which is preliminary data.</text>
</comment>
<keyword evidence="5" id="KW-0378">Hydrolase</keyword>
<gene>
    <name evidence="11" type="ORF">QBC42DRAFT_306785</name>
</gene>
<feature type="compositionally biased region" description="Basic and acidic residues" evidence="8">
    <location>
        <begin position="99"/>
        <end position="115"/>
    </location>
</feature>
<evidence type="ECO:0000256" key="4">
    <source>
        <dbReference type="ARBA" id="ARBA00022723"/>
    </source>
</evidence>
<dbReference type="GO" id="GO:0005737">
    <property type="term" value="C:cytoplasm"/>
    <property type="evidence" value="ECO:0007669"/>
    <property type="project" value="TreeGrafter"/>
</dbReference>
<dbReference type="PROSITE" id="PS00124">
    <property type="entry name" value="FBPASE"/>
    <property type="match status" value="1"/>
</dbReference>
<dbReference type="Pfam" id="PF00316">
    <property type="entry name" value="FBPase"/>
    <property type="match status" value="1"/>
</dbReference>
<dbReference type="PIRSF" id="PIRSF000904">
    <property type="entry name" value="FBPtase_SBPase"/>
    <property type="match status" value="1"/>
</dbReference>